<dbReference type="CDD" id="cd04182">
    <property type="entry name" value="GT_2_like_f"/>
    <property type="match status" value="1"/>
</dbReference>
<dbReference type="Pfam" id="PF01966">
    <property type="entry name" value="HD"/>
    <property type="match status" value="1"/>
</dbReference>
<dbReference type="GO" id="GO:0016787">
    <property type="term" value="F:hydrolase activity"/>
    <property type="evidence" value="ECO:0007669"/>
    <property type="project" value="UniProtKB-KW"/>
</dbReference>
<dbReference type="InterPro" id="IPR003607">
    <property type="entry name" value="HD/PDEase_dom"/>
</dbReference>
<dbReference type="InterPro" id="IPR025877">
    <property type="entry name" value="MobA-like_NTP_Trfase"/>
</dbReference>
<keyword evidence="4" id="KW-1185">Reference proteome</keyword>
<dbReference type="RefSeq" id="WP_015390807.1">
    <property type="nucleotide sequence ID" value="NC_020291.1"/>
</dbReference>
<evidence type="ECO:0000259" key="2">
    <source>
        <dbReference type="Pfam" id="PF12804"/>
    </source>
</evidence>
<dbReference type="EMBL" id="CP004121">
    <property type="protein sequence ID" value="AGF54481.1"/>
    <property type="molecule type" value="Genomic_DNA"/>
</dbReference>
<dbReference type="AlphaFoldDB" id="M1MHU1"/>
<dbReference type="InterPro" id="IPR006674">
    <property type="entry name" value="HD_domain"/>
</dbReference>
<dbReference type="PATRIC" id="fig|931276.5.peg.655"/>
<dbReference type="STRING" id="36745.CLSAP_07420"/>
<dbReference type="PANTHER" id="PTHR43777:SF1">
    <property type="entry name" value="MOLYBDENUM COFACTOR CYTIDYLYLTRANSFERASE"/>
    <property type="match status" value="1"/>
</dbReference>
<dbReference type="InterPro" id="IPR029044">
    <property type="entry name" value="Nucleotide-diphossugar_trans"/>
</dbReference>
<evidence type="ECO:0000313" key="4">
    <source>
        <dbReference type="Proteomes" id="UP000011728"/>
    </source>
</evidence>
<dbReference type="Gene3D" id="1.10.3210.10">
    <property type="entry name" value="Hypothetical protein af1432"/>
    <property type="match status" value="1"/>
</dbReference>
<organism evidence="3 4">
    <name type="scientific">Clostridium saccharoperbutylacetonicum N1-4(HMT)</name>
    <dbReference type="NCBI Taxonomy" id="931276"/>
    <lineage>
        <taxon>Bacteria</taxon>
        <taxon>Bacillati</taxon>
        <taxon>Bacillota</taxon>
        <taxon>Clostridia</taxon>
        <taxon>Eubacteriales</taxon>
        <taxon>Clostridiaceae</taxon>
        <taxon>Clostridium</taxon>
    </lineage>
</organism>
<dbReference type="Proteomes" id="UP000011728">
    <property type="component" value="Chromosome"/>
</dbReference>
<sequence>MKKYSAIILAAGYSSRMGELKPIMDFNGITPIERCINLFKNCGINNIIVVTGYQNGRVQDFLKVGIKNIINNQYSKGMFLSVQAGVEAVSEDTNAFFLLPVDIPSVKEHTIKMLLERYEKLDDGILFPTFNDEKGHPTLISCSLVKEILTQKPAGGLRDILNIHKEKWQFEEVVDRGILLDMDTQSDLKILLEHVVREPFPDYEECMEILRLCNVKKDAIEHMKAVSELSKRIAVLLNEKGYNLNVNAVVAGALLHDVAKGKKGHAQEGARIVANFGYECLSKIIDEHIELKSVGEISEKEIVYISDKLIKGTQYITLSERFENAFEKYKNEPEILKHVNRRYEQAKKIKEDIEEVLGTSLENLR</sequence>
<feature type="domain" description="HD" evidence="1">
    <location>
        <begin position="220"/>
        <end position="309"/>
    </location>
</feature>
<accession>M1MHU1</accession>
<dbReference type="HOGENOM" id="CLU_040526_0_0_9"/>
<reference evidence="3 4" key="1">
    <citation type="submission" date="2013-02" db="EMBL/GenBank/DDBJ databases">
        <title>Genome sequence of Clostridium saccharoperbutylacetonicum N1-4(HMT).</title>
        <authorList>
            <person name="Poehlein A."/>
            <person name="Daniel R."/>
        </authorList>
    </citation>
    <scope>NUCLEOTIDE SEQUENCE [LARGE SCALE GENOMIC DNA]</scope>
    <source>
        <strain evidence="4">N1-4(HMT)</strain>
    </source>
</reference>
<dbReference type="eggNOG" id="COG2068">
    <property type="taxonomic scope" value="Bacteria"/>
</dbReference>
<dbReference type="GO" id="GO:0016779">
    <property type="term" value="F:nucleotidyltransferase activity"/>
    <property type="evidence" value="ECO:0007669"/>
    <property type="project" value="UniProtKB-ARBA"/>
</dbReference>
<gene>
    <name evidence="3" type="ORF">Cspa_c06960</name>
</gene>
<keyword evidence="3" id="KW-0378">Hydrolase</keyword>
<dbReference type="KEGG" id="csr:Cspa_c06960"/>
<dbReference type="Gene3D" id="3.90.550.10">
    <property type="entry name" value="Spore Coat Polysaccharide Biosynthesis Protein SpsA, Chain A"/>
    <property type="match status" value="1"/>
</dbReference>
<name>M1MHU1_9CLOT</name>
<dbReference type="NCBIfam" id="NF045665">
    <property type="entry name" value="NTPtran_DVU1551"/>
    <property type="match status" value="1"/>
</dbReference>
<protein>
    <submittedName>
        <fullName evidence="3">Putative metal dependent phosphohydrolase, MobA-like</fullName>
    </submittedName>
</protein>
<dbReference type="Pfam" id="PF12804">
    <property type="entry name" value="NTP_transf_3"/>
    <property type="match status" value="1"/>
</dbReference>
<dbReference type="OrthoDB" id="285216at2"/>
<dbReference type="SUPFAM" id="SSF109604">
    <property type="entry name" value="HD-domain/PDEase-like"/>
    <property type="match status" value="1"/>
</dbReference>
<dbReference type="InterPro" id="IPR054703">
    <property type="entry name" value="Mop-rel"/>
</dbReference>
<proteinExistence type="predicted"/>
<evidence type="ECO:0000259" key="1">
    <source>
        <dbReference type="Pfam" id="PF01966"/>
    </source>
</evidence>
<dbReference type="SUPFAM" id="SSF53448">
    <property type="entry name" value="Nucleotide-diphospho-sugar transferases"/>
    <property type="match status" value="1"/>
</dbReference>
<dbReference type="PANTHER" id="PTHR43777">
    <property type="entry name" value="MOLYBDENUM COFACTOR CYTIDYLYLTRANSFERASE"/>
    <property type="match status" value="1"/>
</dbReference>
<feature type="domain" description="MobA-like NTP transferase" evidence="2">
    <location>
        <begin position="6"/>
        <end position="164"/>
    </location>
</feature>
<evidence type="ECO:0000313" key="3">
    <source>
        <dbReference type="EMBL" id="AGF54481.1"/>
    </source>
</evidence>
<dbReference type="CDD" id="cd00077">
    <property type="entry name" value="HDc"/>
    <property type="match status" value="1"/>
</dbReference>